<feature type="region of interest" description="Disordered" evidence="2">
    <location>
        <begin position="1"/>
        <end position="32"/>
    </location>
</feature>
<dbReference type="GO" id="GO:0005524">
    <property type="term" value="F:ATP binding"/>
    <property type="evidence" value="ECO:0007669"/>
    <property type="project" value="UniProtKB-KW"/>
</dbReference>
<keyword evidence="1" id="KW-0547">Nucleotide-binding</keyword>
<dbReference type="EMBL" id="LGRX02000285">
    <property type="protein sequence ID" value="KAK3288972.1"/>
    <property type="molecule type" value="Genomic_DNA"/>
</dbReference>
<dbReference type="EC" id="5.6.2.3" evidence="1"/>
<comment type="catalytic activity">
    <reaction evidence="1">
        <text>ATP + H2O = ADP + phosphate + H(+)</text>
        <dbReference type="Rhea" id="RHEA:13065"/>
        <dbReference type="ChEBI" id="CHEBI:15377"/>
        <dbReference type="ChEBI" id="CHEBI:15378"/>
        <dbReference type="ChEBI" id="CHEBI:30616"/>
        <dbReference type="ChEBI" id="CHEBI:43474"/>
        <dbReference type="ChEBI" id="CHEBI:456216"/>
        <dbReference type="EC" id="5.6.2.3"/>
    </reaction>
</comment>
<evidence type="ECO:0000259" key="3">
    <source>
        <dbReference type="Pfam" id="PF05970"/>
    </source>
</evidence>
<feature type="compositionally biased region" description="Basic and acidic residues" evidence="2">
    <location>
        <begin position="359"/>
        <end position="369"/>
    </location>
</feature>
<evidence type="ECO:0000256" key="2">
    <source>
        <dbReference type="SAM" id="MobiDB-lite"/>
    </source>
</evidence>
<dbReference type="GO" id="GO:0006310">
    <property type="term" value="P:DNA recombination"/>
    <property type="evidence" value="ECO:0007669"/>
    <property type="project" value="UniProtKB-KW"/>
</dbReference>
<dbReference type="SUPFAM" id="SSF52540">
    <property type="entry name" value="P-loop containing nucleoside triphosphate hydrolases"/>
    <property type="match status" value="1"/>
</dbReference>
<feature type="region of interest" description="Disordered" evidence="2">
    <location>
        <begin position="292"/>
        <end position="314"/>
    </location>
</feature>
<reference evidence="4 5" key="1">
    <citation type="journal article" date="2015" name="Genome Biol. Evol.">
        <title>Comparative Genomics of a Bacterivorous Green Alga Reveals Evolutionary Causalities and Consequences of Phago-Mixotrophic Mode of Nutrition.</title>
        <authorList>
            <person name="Burns J.A."/>
            <person name="Paasch A."/>
            <person name="Narechania A."/>
            <person name="Kim E."/>
        </authorList>
    </citation>
    <scope>NUCLEOTIDE SEQUENCE [LARGE SCALE GENOMIC DNA]</scope>
    <source>
        <strain evidence="4 5">PLY_AMNH</strain>
    </source>
</reference>
<keyword evidence="5" id="KW-1185">Reference proteome</keyword>
<keyword evidence="1" id="KW-0067">ATP-binding</keyword>
<comment type="similarity">
    <text evidence="1">Belongs to the helicase family.</text>
</comment>
<keyword evidence="1" id="KW-0234">DNA repair</keyword>
<feature type="domain" description="DNA helicase Pif1-like DEAD-box helicase" evidence="3">
    <location>
        <begin position="1036"/>
        <end position="1181"/>
    </location>
</feature>
<dbReference type="GO" id="GO:0006281">
    <property type="term" value="P:DNA repair"/>
    <property type="evidence" value="ECO:0007669"/>
    <property type="project" value="UniProtKB-KW"/>
</dbReference>
<protein>
    <recommendedName>
        <fullName evidence="1">ATP-dependent DNA helicase</fullName>
        <ecNumber evidence="1">5.6.2.3</ecNumber>
    </recommendedName>
</protein>
<feature type="compositionally biased region" description="Acidic residues" evidence="2">
    <location>
        <begin position="379"/>
        <end position="399"/>
    </location>
</feature>
<dbReference type="GO" id="GO:0043139">
    <property type="term" value="F:5'-3' DNA helicase activity"/>
    <property type="evidence" value="ECO:0007669"/>
    <property type="project" value="UniProtKB-EC"/>
</dbReference>
<dbReference type="Proteomes" id="UP001190700">
    <property type="component" value="Unassembled WGS sequence"/>
</dbReference>
<evidence type="ECO:0000256" key="1">
    <source>
        <dbReference type="RuleBase" id="RU363044"/>
    </source>
</evidence>
<dbReference type="GO" id="GO:0016787">
    <property type="term" value="F:hydrolase activity"/>
    <property type="evidence" value="ECO:0007669"/>
    <property type="project" value="UniProtKB-KW"/>
</dbReference>
<feature type="compositionally biased region" description="Basic and acidic residues" evidence="2">
    <location>
        <begin position="1524"/>
        <end position="1537"/>
    </location>
</feature>
<dbReference type="PANTHER" id="PTHR47642:SF5">
    <property type="entry name" value="ATP-DEPENDENT DNA HELICASE"/>
    <property type="match status" value="1"/>
</dbReference>
<accession>A0AAE0H329</accession>
<feature type="region of interest" description="Disordered" evidence="2">
    <location>
        <begin position="1524"/>
        <end position="1613"/>
    </location>
</feature>
<comment type="caution">
    <text evidence="4">The sequence shown here is derived from an EMBL/GenBank/DDBJ whole genome shotgun (WGS) entry which is preliminary data.</text>
</comment>
<comment type="cofactor">
    <cofactor evidence="1">
        <name>Mg(2+)</name>
        <dbReference type="ChEBI" id="CHEBI:18420"/>
    </cofactor>
</comment>
<name>A0AAE0H329_9CHLO</name>
<keyword evidence="1" id="KW-0227">DNA damage</keyword>
<evidence type="ECO:0000313" key="4">
    <source>
        <dbReference type="EMBL" id="KAK3288972.1"/>
    </source>
</evidence>
<feature type="region of interest" description="Disordered" evidence="2">
    <location>
        <begin position="473"/>
        <end position="499"/>
    </location>
</feature>
<keyword evidence="1" id="KW-0347">Helicase</keyword>
<dbReference type="InterPro" id="IPR010285">
    <property type="entry name" value="DNA_helicase_pif1-like_DEAD"/>
</dbReference>
<feature type="compositionally biased region" description="Basic and acidic residues" evidence="2">
    <location>
        <begin position="292"/>
        <end position="305"/>
    </location>
</feature>
<dbReference type="Pfam" id="PF05970">
    <property type="entry name" value="PIF1"/>
    <property type="match status" value="1"/>
</dbReference>
<dbReference type="Gene3D" id="3.40.50.300">
    <property type="entry name" value="P-loop containing nucleotide triphosphate hydrolases"/>
    <property type="match status" value="1"/>
</dbReference>
<gene>
    <name evidence="4" type="ORF">CYMTET_3574</name>
</gene>
<proteinExistence type="inferred from homology"/>
<dbReference type="GO" id="GO:0000723">
    <property type="term" value="P:telomere maintenance"/>
    <property type="evidence" value="ECO:0007669"/>
    <property type="project" value="InterPro"/>
</dbReference>
<organism evidence="4 5">
    <name type="scientific">Cymbomonas tetramitiformis</name>
    <dbReference type="NCBI Taxonomy" id="36881"/>
    <lineage>
        <taxon>Eukaryota</taxon>
        <taxon>Viridiplantae</taxon>
        <taxon>Chlorophyta</taxon>
        <taxon>Pyramimonadophyceae</taxon>
        <taxon>Pyramimonadales</taxon>
        <taxon>Pyramimonadaceae</taxon>
        <taxon>Cymbomonas</taxon>
    </lineage>
</organism>
<feature type="region of interest" description="Disordered" evidence="2">
    <location>
        <begin position="347"/>
        <end position="407"/>
    </location>
</feature>
<dbReference type="InterPro" id="IPR027417">
    <property type="entry name" value="P-loop_NTPase"/>
</dbReference>
<keyword evidence="1" id="KW-0233">DNA recombination</keyword>
<evidence type="ECO:0000313" key="5">
    <source>
        <dbReference type="Proteomes" id="UP001190700"/>
    </source>
</evidence>
<dbReference type="InterPro" id="IPR051055">
    <property type="entry name" value="PIF1_helicase"/>
</dbReference>
<sequence length="1613" mass="174776">MNRGDAVSRAAPTVHATSAANEPPDDEGKLQVPPPLAHVVSDGPGPYTQVARQVVDMLIDQGELPPAPAAVDAATNARHASAAFDVRLEPVLPFVECGPGSCTQLARRGVAMLLDQGTVSLAAPTVDPASAAYELPDDEGQLQVLPPLAHVVSDGPGPYSQAARQVVDMLIEQGELPPAPAAVNAATNLAHYHPSFATADLRSGELKMIESGAPNPGCWKPKLNVNETGAPNPGCWKPKLNVNETGAPNPGCWKPKLNAKLNVHKTGAPNPGCWKAKLKYTDETTVRIDRRVGSDVAHVRPHADDEQGSQGAEVEEAGGIGNVLLVSRPVDDNQPILAVLKAVQEISPDADDDYGEPSHPSDDGERSEGSEPAAVDESVGVEEQSDDDCADEGIQDEEPLVGMDSDNVIPNYGEAEVINQAHTVQGDAGATVYRGIDSEPVPVSQHTHYLYRGVDLANLNLVEYGALVDVIRQPKKPEDEEMLEPSSPRGEPDNHQDGPIVDMAASRRGRPVNGVFNFHPDHPLHDTHVQRIRSKFKCPILAGGPPPRYPGPRLVGNKAWMKKAEKYSSYMLALIKPWDISEWLACIDSGDNPLILKGPETGWDNFCHWCEAASKPNAPFFLRARLAYVENVTFGLSVNSRKKKIMTQWRARAVVDWETLETAAKNGQGPYVPSAETIGDEVPMRDREMELDALIQEIRHRNLQVLENAMDGPDGDSRLDAFKAELKFVKGSVDFFQQIHMDTMPPVDDVAVNSSTPNVHGPVRVTYPELISSYTEQDADRVANVMAQEPDAPIPNQRMTAADIVADTTATVPDIRVDDDPHIRTRPSDFQSYVGDKIFDHLLRWLRLQASGAPSRGRATRPFVIFSEATPAYPRVSTFVSSASARGVPSENICLLRMPSTSSGDSAAFDRAMCPDVYDVLFGTGPIPSNHVIFKCRMLILQKSVYDDTALFARLQHLCATRLAVAGTPVEERDPWGGLAIMVVGDFHGASFLITTDLNQGQREALTPVLSWLSLCLVAQSTSVHPPPPPITSLWDGGPGTGKSYVAKALCTAANFLCGHDGAVVCCAPSGVAAALIPGARTIHNLGNIKVTEGARAAPLKPMNPATKAEYAVRLARGTCYILLIDEMSMVEACLYGHLQDRCAEVRQVAEEPKVEWGGLAVVAVGDFGQLPPVGKSLYKQALKVFHGQRSFDVAETAGRLFQSIRRYPLTEQVVSNHFSCVCEHVTNGHRPRATKCTRGTCKSLLAFHPARCVDIHLCGWVITFWVDYGFICTQVRAASDPAHMDFIQRCRSEKQPIQQSDLDRLRVLTTSDIQMDRDWLFAPVAVTGNRQRQAINDVRAQHFARLRGQPVIRWKRDIATTLLDSQHAEVLRAEFPDLIGTFVAGAPGIILNNDLNPSRGLANGTPAKLHSLILQDASKSTDAGKINDAGPGEEVWIEPPYAVNVLIEHLDSSNWCDQATLALELRETTSDENATSSLPDDVIRPRTIVLPVKISKRLDDLSVNRASRKNPELQRWLDAFDMQTREWTRPPPKEPARTSAGKARPGSRSGKRGGAKGRGGDAANQGLEGTVNEGTCKGRGSAVIKGRKGRGGRGQGKSGARATKGSGRGQSK</sequence>
<dbReference type="PANTHER" id="PTHR47642">
    <property type="entry name" value="ATP-DEPENDENT DNA HELICASE"/>
    <property type="match status" value="1"/>
</dbReference>
<keyword evidence="1" id="KW-0378">Hydrolase</keyword>